<sequence length="690" mass="76640">MPAEFVVHFTRFLELSTSRPGSPLPSPLGDKGPIDFSTSDTTNSRKSALHALLVSLNQNAVPLNEIHDSLNSLQDILRSRGSISAGKADDKEYVSNSTLDSEEAALEAAIVGKLTVGLYCNALDMYLAQATEVEAEAEWWADVEASRMGVTLYFIETLPVRLFNVAKTIVRTIHAHRLPLNLSTLSPSSLRALFHSSSRFTLQPGLLTTTCFPHLRHQQSLSLAVLLPSSTSSSLSQLEISTSSSSTTRRFISTITRTLRRLMESASLALRCLNLPLDLTKQECRYNRKALEQIRDERAEVLGQLAQLRTPLAGLIKSTSSMGTNSLAQREYTSLLDTLIRVVFPTSISSSTSPIAPLEILSQTLPSISQAHTQTLRQHNLLRPSALTRLWPRLLIFPPLALYIYTSRTSWIPALIDMANDARETVHRFVQGWLVEPLLGVLHTVRDGGKGMVLVRDEGVKADLESLERMTLALARDSLHYSPTQLEALSEQVRMGDLTPVMQAYEEDIRSPLRSALTGTLLRNAFIQVQKAKVDIDQALTGIDRLLKSQELTFAFVGVAPALAIVWAFTGVIARAWNGGGDRYGGRKKRRGVWQRMRRIERILILQPSNTQTSSESQAPIAPLPTGLLILSLTRVRSYALKYLPPDIQGPFLEDLGDLEDTQLDREAKLRVVERMWRCWGQGQGRVIRQ</sequence>
<dbReference type="HOGENOM" id="CLU_008227_3_0_1"/>
<keyword evidence="3 7" id="KW-1133">Transmembrane helix</keyword>
<evidence type="ECO:0008006" key="10">
    <source>
        <dbReference type="Google" id="ProtNLM"/>
    </source>
</evidence>
<evidence type="ECO:0000256" key="6">
    <source>
        <dbReference type="SAM" id="MobiDB-lite"/>
    </source>
</evidence>
<name>A0A067TKM0_GALM3</name>
<organism evidence="8 9">
    <name type="scientific">Galerina marginata (strain CBS 339.88)</name>
    <dbReference type="NCBI Taxonomy" id="685588"/>
    <lineage>
        <taxon>Eukaryota</taxon>
        <taxon>Fungi</taxon>
        <taxon>Dikarya</taxon>
        <taxon>Basidiomycota</taxon>
        <taxon>Agaricomycotina</taxon>
        <taxon>Agaricomycetes</taxon>
        <taxon>Agaricomycetidae</taxon>
        <taxon>Agaricales</taxon>
        <taxon>Agaricineae</taxon>
        <taxon>Strophariaceae</taxon>
        <taxon>Galerina</taxon>
    </lineage>
</organism>
<dbReference type="STRING" id="685588.A0A067TKM0"/>
<evidence type="ECO:0000256" key="2">
    <source>
        <dbReference type="ARBA" id="ARBA00022692"/>
    </source>
</evidence>
<keyword evidence="4" id="KW-0496">Mitochondrion</keyword>
<keyword evidence="2 7" id="KW-0812">Transmembrane</keyword>
<feature type="compositionally biased region" description="Low complexity" evidence="6">
    <location>
        <begin position="17"/>
        <end position="31"/>
    </location>
</feature>
<keyword evidence="9" id="KW-1185">Reference proteome</keyword>
<evidence type="ECO:0000256" key="5">
    <source>
        <dbReference type="ARBA" id="ARBA00023136"/>
    </source>
</evidence>
<evidence type="ECO:0000256" key="1">
    <source>
        <dbReference type="ARBA" id="ARBA00004225"/>
    </source>
</evidence>
<dbReference type="GO" id="GO:0005741">
    <property type="term" value="C:mitochondrial outer membrane"/>
    <property type="evidence" value="ECO:0007669"/>
    <property type="project" value="TreeGrafter"/>
</dbReference>
<reference evidence="9" key="1">
    <citation type="journal article" date="2014" name="Proc. Natl. Acad. Sci. U.S.A.">
        <title>Extensive sampling of basidiomycete genomes demonstrates inadequacy of the white-rot/brown-rot paradigm for wood decay fungi.</title>
        <authorList>
            <person name="Riley R."/>
            <person name="Salamov A.A."/>
            <person name="Brown D.W."/>
            <person name="Nagy L.G."/>
            <person name="Floudas D."/>
            <person name="Held B.W."/>
            <person name="Levasseur A."/>
            <person name="Lombard V."/>
            <person name="Morin E."/>
            <person name="Otillar R."/>
            <person name="Lindquist E.A."/>
            <person name="Sun H."/>
            <person name="LaButti K.M."/>
            <person name="Schmutz J."/>
            <person name="Jabbour D."/>
            <person name="Luo H."/>
            <person name="Baker S.E."/>
            <person name="Pisabarro A.G."/>
            <person name="Walton J.D."/>
            <person name="Blanchette R.A."/>
            <person name="Henrissat B."/>
            <person name="Martin F."/>
            <person name="Cullen D."/>
            <person name="Hibbett D.S."/>
            <person name="Grigoriev I.V."/>
        </authorList>
    </citation>
    <scope>NUCLEOTIDE SEQUENCE [LARGE SCALE GENOMIC DNA]</scope>
    <source>
        <strain evidence="9">CBS 339.88</strain>
    </source>
</reference>
<dbReference type="OrthoDB" id="413313at2759"/>
<evidence type="ECO:0000256" key="7">
    <source>
        <dbReference type="SAM" id="Phobius"/>
    </source>
</evidence>
<protein>
    <recommendedName>
        <fullName evidence="10">NCA2-domain-containing protein</fullName>
    </recommendedName>
</protein>
<evidence type="ECO:0000313" key="8">
    <source>
        <dbReference type="EMBL" id="KDR79488.1"/>
    </source>
</evidence>
<dbReference type="Pfam" id="PF08637">
    <property type="entry name" value="NCA2"/>
    <property type="match status" value="1"/>
</dbReference>
<feature type="transmembrane region" description="Helical" evidence="7">
    <location>
        <begin position="554"/>
        <end position="577"/>
    </location>
</feature>
<gene>
    <name evidence="8" type="ORF">GALMADRAFT_243589</name>
</gene>
<dbReference type="Proteomes" id="UP000027222">
    <property type="component" value="Unassembled WGS sequence"/>
</dbReference>
<dbReference type="InterPro" id="IPR013946">
    <property type="entry name" value="NCA2-like"/>
</dbReference>
<feature type="region of interest" description="Disordered" evidence="6">
    <location>
        <begin position="17"/>
        <end position="41"/>
    </location>
</feature>
<accession>A0A067TKM0</accession>
<keyword evidence="5 7" id="KW-0472">Membrane</keyword>
<dbReference type="EMBL" id="KL142373">
    <property type="protein sequence ID" value="KDR79488.1"/>
    <property type="molecule type" value="Genomic_DNA"/>
</dbReference>
<evidence type="ECO:0000313" key="9">
    <source>
        <dbReference type="Proteomes" id="UP000027222"/>
    </source>
</evidence>
<evidence type="ECO:0000256" key="3">
    <source>
        <dbReference type="ARBA" id="ARBA00022989"/>
    </source>
</evidence>
<dbReference type="AlphaFoldDB" id="A0A067TKM0"/>
<dbReference type="PANTHER" id="PTHR28234:SF1">
    <property type="entry name" value="NUCLEAR CONTROL OF ATPASE PROTEIN 2"/>
    <property type="match status" value="1"/>
</dbReference>
<comment type="subcellular location">
    <subcellularLocation>
        <location evidence="1">Mitochondrion membrane</location>
        <topology evidence="1">Multi-pass membrane protein</topology>
    </subcellularLocation>
</comment>
<evidence type="ECO:0000256" key="4">
    <source>
        <dbReference type="ARBA" id="ARBA00023128"/>
    </source>
</evidence>
<proteinExistence type="predicted"/>
<dbReference type="PANTHER" id="PTHR28234">
    <property type="entry name" value="NUCLEAR CONTROL OF ATPASE PROTEIN 2"/>
    <property type="match status" value="1"/>
</dbReference>